<sequence>MQQKKMELLANHVPYSQGLGTWNCYPSSTLIYQIP</sequence>
<reference evidence="1" key="2">
    <citation type="journal article" date="2015" name="Data Brief">
        <title>Shoot transcriptome of the giant reed, Arundo donax.</title>
        <authorList>
            <person name="Barrero R.A."/>
            <person name="Guerrero F.D."/>
            <person name="Moolhuijzen P."/>
            <person name="Goolsby J.A."/>
            <person name="Tidwell J."/>
            <person name="Bellgard S.E."/>
            <person name="Bellgard M.I."/>
        </authorList>
    </citation>
    <scope>NUCLEOTIDE SEQUENCE</scope>
    <source>
        <tissue evidence="1">Shoot tissue taken approximately 20 cm above the soil surface</tissue>
    </source>
</reference>
<reference evidence="1" key="1">
    <citation type="submission" date="2014-09" db="EMBL/GenBank/DDBJ databases">
        <authorList>
            <person name="Magalhaes I.L.F."/>
            <person name="Oliveira U."/>
            <person name="Santos F.R."/>
            <person name="Vidigal T.H.D.A."/>
            <person name="Brescovit A.D."/>
            <person name="Santos A.J."/>
        </authorList>
    </citation>
    <scope>NUCLEOTIDE SEQUENCE</scope>
    <source>
        <tissue evidence="1">Shoot tissue taken approximately 20 cm above the soil surface</tissue>
    </source>
</reference>
<accession>A0A0A9E080</accession>
<evidence type="ECO:0000313" key="1">
    <source>
        <dbReference type="EMBL" id="JAD92388.1"/>
    </source>
</evidence>
<organism evidence="1">
    <name type="scientific">Arundo donax</name>
    <name type="common">Giant reed</name>
    <name type="synonym">Donax arundinaceus</name>
    <dbReference type="NCBI Taxonomy" id="35708"/>
    <lineage>
        <taxon>Eukaryota</taxon>
        <taxon>Viridiplantae</taxon>
        <taxon>Streptophyta</taxon>
        <taxon>Embryophyta</taxon>
        <taxon>Tracheophyta</taxon>
        <taxon>Spermatophyta</taxon>
        <taxon>Magnoliopsida</taxon>
        <taxon>Liliopsida</taxon>
        <taxon>Poales</taxon>
        <taxon>Poaceae</taxon>
        <taxon>PACMAD clade</taxon>
        <taxon>Arundinoideae</taxon>
        <taxon>Arundineae</taxon>
        <taxon>Arundo</taxon>
    </lineage>
</organism>
<dbReference type="EMBL" id="GBRH01205507">
    <property type="protein sequence ID" value="JAD92388.1"/>
    <property type="molecule type" value="Transcribed_RNA"/>
</dbReference>
<proteinExistence type="predicted"/>
<name>A0A0A9E080_ARUDO</name>
<protein>
    <submittedName>
        <fullName evidence="1">Uncharacterized protein</fullName>
    </submittedName>
</protein>
<dbReference type="AlphaFoldDB" id="A0A0A9E080"/>